<evidence type="ECO:0000313" key="3">
    <source>
        <dbReference type="Proteomes" id="UP000186817"/>
    </source>
</evidence>
<proteinExistence type="predicted"/>
<comment type="caution">
    <text evidence="2">The sequence shown here is derived from an EMBL/GenBank/DDBJ whole genome shotgun (WGS) entry which is preliminary data.</text>
</comment>
<reference evidence="2 3" key="1">
    <citation type="submission" date="2016-02" db="EMBL/GenBank/DDBJ databases">
        <title>Genome analysis of coral dinoflagellate symbionts highlights evolutionary adaptations to a symbiotic lifestyle.</title>
        <authorList>
            <person name="Aranda M."/>
            <person name="Li Y."/>
            <person name="Liew Y.J."/>
            <person name="Baumgarten S."/>
            <person name="Simakov O."/>
            <person name="Wilson M."/>
            <person name="Piel J."/>
            <person name="Ashoor H."/>
            <person name="Bougouffa S."/>
            <person name="Bajic V.B."/>
            <person name="Ryu T."/>
            <person name="Ravasi T."/>
            <person name="Bayer T."/>
            <person name="Micklem G."/>
            <person name="Kim H."/>
            <person name="Bhak J."/>
            <person name="Lajeunesse T.C."/>
            <person name="Voolstra C.R."/>
        </authorList>
    </citation>
    <scope>NUCLEOTIDE SEQUENCE [LARGE SCALE GENOMIC DNA]</scope>
    <source>
        <strain evidence="2 3">CCMP2467</strain>
    </source>
</reference>
<evidence type="ECO:0000313" key="2">
    <source>
        <dbReference type="EMBL" id="OLQ10517.1"/>
    </source>
</evidence>
<gene>
    <name evidence="2" type="ORF">AK812_SmicGene5725</name>
</gene>
<feature type="region of interest" description="Disordered" evidence="1">
    <location>
        <begin position="1"/>
        <end position="33"/>
    </location>
</feature>
<dbReference type="AlphaFoldDB" id="A0A1Q9ESX8"/>
<dbReference type="EMBL" id="LSRX01000076">
    <property type="protein sequence ID" value="OLQ10517.1"/>
    <property type="molecule type" value="Genomic_DNA"/>
</dbReference>
<organism evidence="2 3">
    <name type="scientific">Symbiodinium microadriaticum</name>
    <name type="common">Dinoflagellate</name>
    <name type="synonym">Zooxanthella microadriatica</name>
    <dbReference type="NCBI Taxonomy" id="2951"/>
    <lineage>
        <taxon>Eukaryota</taxon>
        <taxon>Sar</taxon>
        <taxon>Alveolata</taxon>
        <taxon>Dinophyceae</taxon>
        <taxon>Suessiales</taxon>
        <taxon>Symbiodiniaceae</taxon>
        <taxon>Symbiodinium</taxon>
    </lineage>
</organism>
<keyword evidence="3" id="KW-1185">Reference proteome</keyword>
<accession>A0A1Q9ESX8</accession>
<name>A0A1Q9ESX8_SYMMI</name>
<protein>
    <submittedName>
        <fullName evidence="2">Uncharacterized protein</fullName>
    </submittedName>
</protein>
<dbReference type="Proteomes" id="UP000186817">
    <property type="component" value="Unassembled WGS sequence"/>
</dbReference>
<sequence length="106" mass="11483">MEAEDGFSASSGPALGKVGPGSHRRSELFGGSMRRGRLDSQVTMAALPGPIYADAVAVDINLEADDVYDWERLLLSTIDEGEHVYRVYQQGGGGQFGHFVQFDYGQ</sequence>
<evidence type="ECO:0000256" key="1">
    <source>
        <dbReference type="SAM" id="MobiDB-lite"/>
    </source>
</evidence>